<keyword evidence="9" id="KW-1185">Reference proteome</keyword>
<dbReference type="InterPro" id="IPR018378">
    <property type="entry name" value="C-type_lectin_CS"/>
</dbReference>
<evidence type="ECO:0000256" key="3">
    <source>
        <dbReference type="ARBA" id="ARBA00022729"/>
    </source>
</evidence>
<dbReference type="OMA" id="GECECEW"/>
<dbReference type="InterPro" id="IPR001304">
    <property type="entry name" value="C-type_lectin-like"/>
</dbReference>
<proteinExistence type="predicted"/>
<evidence type="ECO:0000256" key="1">
    <source>
        <dbReference type="ARBA" id="ARBA00004613"/>
    </source>
</evidence>
<dbReference type="InterPro" id="IPR016187">
    <property type="entry name" value="CTDL_fold"/>
</dbReference>
<dbReference type="Gene3D" id="3.10.100.10">
    <property type="entry name" value="Mannose-Binding Protein A, subunit A"/>
    <property type="match status" value="1"/>
</dbReference>
<dbReference type="AlphaFoldDB" id="A0A914B776"/>
<dbReference type="PROSITE" id="PS00615">
    <property type="entry name" value="C_TYPE_LECTIN_1"/>
    <property type="match status" value="1"/>
</dbReference>
<dbReference type="GeneID" id="119740692"/>
<feature type="signal peptide" evidence="6">
    <location>
        <begin position="1"/>
        <end position="22"/>
    </location>
</feature>
<evidence type="ECO:0000256" key="5">
    <source>
        <dbReference type="ARBA" id="ARBA00023157"/>
    </source>
</evidence>
<dbReference type="InterPro" id="IPR051663">
    <property type="entry name" value="CLec_Tetranectin-domain"/>
</dbReference>
<dbReference type="PANTHER" id="PTHR22799">
    <property type="entry name" value="TETRANECTIN-RELATED"/>
    <property type="match status" value="1"/>
</dbReference>
<evidence type="ECO:0000313" key="9">
    <source>
        <dbReference type="Proteomes" id="UP000887568"/>
    </source>
</evidence>
<evidence type="ECO:0000259" key="7">
    <source>
        <dbReference type="PROSITE" id="PS50041"/>
    </source>
</evidence>
<evidence type="ECO:0000256" key="6">
    <source>
        <dbReference type="SAM" id="SignalP"/>
    </source>
</evidence>
<evidence type="ECO:0000256" key="4">
    <source>
        <dbReference type="ARBA" id="ARBA00022734"/>
    </source>
</evidence>
<dbReference type="PROSITE" id="PS50041">
    <property type="entry name" value="C_TYPE_LECTIN_2"/>
    <property type="match status" value="1"/>
</dbReference>
<dbReference type="Proteomes" id="UP000887568">
    <property type="component" value="Unplaced"/>
</dbReference>
<protein>
    <recommendedName>
        <fullName evidence="7">C-type lectin domain-containing protein</fullName>
    </recommendedName>
</protein>
<dbReference type="OrthoDB" id="6133475at2759"/>
<keyword evidence="2" id="KW-0964">Secreted</keyword>
<evidence type="ECO:0000256" key="2">
    <source>
        <dbReference type="ARBA" id="ARBA00022525"/>
    </source>
</evidence>
<keyword evidence="5" id="KW-1015">Disulfide bond</keyword>
<dbReference type="GO" id="GO:0008083">
    <property type="term" value="F:growth factor activity"/>
    <property type="evidence" value="ECO:0007669"/>
    <property type="project" value="TreeGrafter"/>
</dbReference>
<accession>A0A914B776</accession>
<dbReference type="GO" id="GO:0030246">
    <property type="term" value="F:carbohydrate binding"/>
    <property type="evidence" value="ECO:0007669"/>
    <property type="project" value="UniProtKB-KW"/>
</dbReference>
<dbReference type="EnsemblMetazoa" id="XM_038216070.1">
    <property type="protein sequence ID" value="XP_038071998.1"/>
    <property type="gene ID" value="LOC119740692"/>
</dbReference>
<name>A0A914B776_PATMI</name>
<dbReference type="InterPro" id="IPR016186">
    <property type="entry name" value="C-type_lectin-like/link_sf"/>
</dbReference>
<dbReference type="SMART" id="SM00034">
    <property type="entry name" value="CLECT"/>
    <property type="match status" value="1"/>
</dbReference>
<dbReference type="GO" id="GO:0005615">
    <property type="term" value="C:extracellular space"/>
    <property type="evidence" value="ECO:0007669"/>
    <property type="project" value="TreeGrafter"/>
</dbReference>
<dbReference type="RefSeq" id="XP_038071998.1">
    <property type="nucleotide sequence ID" value="XM_038216070.1"/>
</dbReference>
<keyword evidence="3 6" id="KW-0732">Signal</keyword>
<sequence length="175" mass="19663">MSCGNVDILISLAILNANLSFSATCSQSQGLCTAPWKKWGGSCYLITQKHLTNDDAREACRRLGAKMTAPRSDQENDFLASLAQGSKIWVACTDRRQEGECECEWSQDGEGIYTNWREGEPNNYGGREDCVFLWPSDKKWNDVRCEIEIWAVCKRQLGSCFSTNNEGRLEVDSCL</sequence>
<organism evidence="8 9">
    <name type="scientific">Patiria miniata</name>
    <name type="common">Bat star</name>
    <name type="synonym">Asterina miniata</name>
    <dbReference type="NCBI Taxonomy" id="46514"/>
    <lineage>
        <taxon>Eukaryota</taxon>
        <taxon>Metazoa</taxon>
        <taxon>Echinodermata</taxon>
        <taxon>Eleutherozoa</taxon>
        <taxon>Asterozoa</taxon>
        <taxon>Asteroidea</taxon>
        <taxon>Valvatacea</taxon>
        <taxon>Valvatida</taxon>
        <taxon>Asterinidae</taxon>
        <taxon>Patiria</taxon>
    </lineage>
</organism>
<dbReference type="Pfam" id="PF00059">
    <property type="entry name" value="Lectin_C"/>
    <property type="match status" value="1"/>
</dbReference>
<feature type="chain" id="PRO_5037825049" description="C-type lectin domain-containing protein" evidence="6">
    <location>
        <begin position="23"/>
        <end position="175"/>
    </location>
</feature>
<reference evidence="8" key="1">
    <citation type="submission" date="2022-11" db="UniProtKB">
        <authorList>
            <consortium name="EnsemblMetazoa"/>
        </authorList>
    </citation>
    <scope>IDENTIFICATION</scope>
</reference>
<comment type="subcellular location">
    <subcellularLocation>
        <location evidence="1">Secreted</location>
    </subcellularLocation>
</comment>
<evidence type="ECO:0000313" key="8">
    <source>
        <dbReference type="EnsemblMetazoa" id="XP_038071998.1"/>
    </source>
</evidence>
<dbReference type="SUPFAM" id="SSF56436">
    <property type="entry name" value="C-type lectin-like"/>
    <property type="match status" value="1"/>
</dbReference>
<keyword evidence="4" id="KW-0430">Lectin</keyword>
<dbReference type="PANTHER" id="PTHR22799:SF1">
    <property type="entry name" value="C-TYPE LECTIN DOMAIN FAMILY 11 MEMBER A"/>
    <property type="match status" value="1"/>
</dbReference>
<feature type="domain" description="C-type lectin" evidence="7">
    <location>
        <begin position="39"/>
        <end position="154"/>
    </location>
</feature>